<sequence>MLPYFWFPSLIENVQNEPLKETVRRLRNKLNITWNKTKFQEEIKSLRELNDDLRRLREQEAEIKEPVLRTTSCVRSAPQLSQEYGSIIKVRRASKAFHQALATAWLKEISEAQVEEVRHNVKLKLHTRVHDEVQMEVVIACYGHSLLRSNSVQAGFLSLHVESRIMDFIESGLNTPPHSGDDGGRKKRRVHFTVDRAQDQPPAAATKAKRQDTGTVDLRVARDICTALQGKGKGKSTDCCDSKCLGYLDSCSNETFRHSFFGISEARPVSESICISTEEILSHPAETSVTLVDQLKLARSFAMAVLKFHSTPWLREFVSLQELSFFRFGESDLSSCISTAHLGIDFVQSPTNEDLVIPMEDMSDHSATEDAKFAYGVRNLTLWGLGTVMLQIGTWSTLESPSDVMVVRRLAQRVPMLGKRYRDLTKQCLECDFAFGDDLSKPRLQQAVYEHVICGLSEMINALDIGED</sequence>
<name>A0ABR3VYZ4_9PEZI</name>
<evidence type="ECO:0000313" key="2">
    <source>
        <dbReference type="EMBL" id="KAL1848888.1"/>
    </source>
</evidence>
<evidence type="ECO:0000256" key="1">
    <source>
        <dbReference type="SAM" id="Coils"/>
    </source>
</evidence>
<feature type="coiled-coil region" evidence="1">
    <location>
        <begin position="36"/>
        <end position="66"/>
    </location>
</feature>
<dbReference type="Proteomes" id="UP001583177">
    <property type="component" value="Unassembled WGS sequence"/>
</dbReference>
<keyword evidence="1" id="KW-0175">Coiled coil</keyword>
<gene>
    <name evidence="2" type="ORF">Daus18300_013447</name>
</gene>
<evidence type="ECO:0000313" key="3">
    <source>
        <dbReference type="Proteomes" id="UP001583177"/>
    </source>
</evidence>
<organism evidence="2 3">
    <name type="scientific">Diaporthe australafricana</name>
    <dbReference type="NCBI Taxonomy" id="127596"/>
    <lineage>
        <taxon>Eukaryota</taxon>
        <taxon>Fungi</taxon>
        <taxon>Dikarya</taxon>
        <taxon>Ascomycota</taxon>
        <taxon>Pezizomycotina</taxon>
        <taxon>Sordariomycetes</taxon>
        <taxon>Sordariomycetidae</taxon>
        <taxon>Diaporthales</taxon>
        <taxon>Diaporthaceae</taxon>
        <taxon>Diaporthe</taxon>
    </lineage>
</organism>
<dbReference type="PANTHER" id="PTHR35186">
    <property type="entry name" value="ANK_REP_REGION DOMAIN-CONTAINING PROTEIN"/>
    <property type="match status" value="1"/>
</dbReference>
<accession>A0ABR3VYZ4</accession>
<comment type="caution">
    <text evidence="2">The sequence shown here is derived from an EMBL/GenBank/DDBJ whole genome shotgun (WGS) entry which is preliminary data.</text>
</comment>
<evidence type="ECO:0008006" key="4">
    <source>
        <dbReference type="Google" id="ProtNLM"/>
    </source>
</evidence>
<dbReference type="PANTHER" id="PTHR35186:SF4">
    <property type="entry name" value="PRION-INHIBITION AND PROPAGATION HELO DOMAIN-CONTAINING PROTEIN"/>
    <property type="match status" value="1"/>
</dbReference>
<dbReference type="EMBL" id="JAWRVE010000210">
    <property type="protein sequence ID" value="KAL1848888.1"/>
    <property type="molecule type" value="Genomic_DNA"/>
</dbReference>
<keyword evidence="3" id="KW-1185">Reference proteome</keyword>
<protein>
    <recommendedName>
        <fullName evidence="4">Prion-inhibition and propagation HeLo domain-containing protein</fullName>
    </recommendedName>
</protein>
<proteinExistence type="predicted"/>
<reference evidence="2 3" key="1">
    <citation type="journal article" date="2024" name="IMA Fungus">
        <title>IMA Genome - F19 : A genome assembly and annotation guide to empower mycologists, including annotated draft genome sequences of Ceratocystis pirilliformis, Diaporthe australafricana, Fusarium ophioides, Paecilomyces lecythidis, and Sporothrix stenoceras.</title>
        <authorList>
            <person name="Aylward J."/>
            <person name="Wilson A.M."/>
            <person name="Visagie C.M."/>
            <person name="Spraker J."/>
            <person name="Barnes I."/>
            <person name="Buitendag C."/>
            <person name="Ceriani C."/>
            <person name="Del Mar Angel L."/>
            <person name="du Plessis D."/>
            <person name="Fuchs T."/>
            <person name="Gasser K."/>
            <person name="Kramer D."/>
            <person name="Li W."/>
            <person name="Munsamy K."/>
            <person name="Piso A."/>
            <person name="Price J.L."/>
            <person name="Sonnekus B."/>
            <person name="Thomas C."/>
            <person name="van der Nest A."/>
            <person name="van Dijk A."/>
            <person name="van Heerden A."/>
            <person name="van Vuuren N."/>
            <person name="Yilmaz N."/>
            <person name="Duong T.A."/>
            <person name="van der Merwe N.A."/>
            <person name="Wingfield M.J."/>
            <person name="Wingfield B.D."/>
        </authorList>
    </citation>
    <scope>NUCLEOTIDE SEQUENCE [LARGE SCALE GENOMIC DNA]</scope>
    <source>
        <strain evidence="2 3">CMW 18300</strain>
    </source>
</reference>